<keyword evidence="7" id="KW-1185">Reference proteome</keyword>
<feature type="binding site" description="distal binding residue" evidence="5">
    <location>
        <position position="69"/>
    </location>
    <ligand>
        <name>heme</name>
        <dbReference type="ChEBI" id="CHEBI:30413"/>
    </ligand>
    <ligandPart>
        <name>Fe</name>
        <dbReference type="ChEBI" id="CHEBI:18248"/>
    </ligandPart>
</feature>
<dbReference type="EMBL" id="JACJIA010000023">
    <property type="protein sequence ID" value="MBA8957413.1"/>
    <property type="molecule type" value="Genomic_DNA"/>
</dbReference>
<dbReference type="Pfam" id="PF01152">
    <property type="entry name" value="Bac_globin"/>
    <property type="match status" value="1"/>
</dbReference>
<protein>
    <submittedName>
        <fullName evidence="6">Hemoglobin</fullName>
    </submittedName>
</protein>
<keyword evidence="2 5" id="KW-0349">Heme</keyword>
<dbReference type="Proteomes" id="UP000572680">
    <property type="component" value="Unassembled WGS sequence"/>
</dbReference>
<evidence type="ECO:0000256" key="3">
    <source>
        <dbReference type="ARBA" id="ARBA00022723"/>
    </source>
</evidence>
<dbReference type="RefSeq" id="WP_182849240.1">
    <property type="nucleotide sequence ID" value="NZ_BAAALP010000064.1"/>
</dbReference>
<dbReference type="InterPro" id="IPR012292">
    <property type="entry name" value="Globin/Proto"/>
</dbReference>
<keyword evidence="4 5" id="KW-0408">Iron</keyword>
<dbReference type="GO" id="GO:0046872">
    <property type="term" value="F:metal ion binding"/>
    <property type="evidence" value="ECO:0007669"/>
    <property type="project" value="UniProtKB-KW"/>
</dbReference>
<evidence type="ECO:0000256" key="5">
    <source>
        <dbReference type="PIRSR" id="PIRSR601486-1"/>
    </source>
</evidence>
<dbReference type="CDD" id="cd00454">
    <property type="entry name" value="TrHb1_N"/>
    <property type="match status" value="1"/>
</dbReference>
<evidence type="ECO:0000313" key="7">
    <source>
        <dbReference type="Proteomes" id="UP000572680"/>
    </source>
</evidence>
<organism evidence="6 7">
    <name type="scientific">Actinomadura namibiensis</name>
    <dbReference type="NCBI Taxonomy" id="182080"/>
    <lineage>
        <taxon>Bacteria</taxon>
        <taxon>Bacillati</taxon>
        <taxon>Actinomycetota</taxon>
        <taxon>Actinomycetes</taxon>
        <taxon>Streptosporangiales</taxon>
        <taxon>Thermomonosporaceae</taxon>
        <taxon>Actinomadura</taxon>
    </lineage>
</organism>
<proteinExistence type="predicted"/>
<dbReference type="GO" id="GO:0020037">
    <property type="term" value="F:heme binding"/>
    <property type="evidence" value="ECO:0007669"/>
    <property type="project" value="InterPro"/>
</dbReference>
<gene>
    <name evidence="6" type="ORF">HNR61_009106</name>
</gene>
<accession>A0A7W3M073</accession>
<dbReference type="InterPro" id="IPR009050">
    <property type="entry name" value="Globin-like_sf"/>
</dbReference>
<keyword evidence="1" id="KW-0813">Transport</keyword>
<dbReference type="InterPro" id="IPR001486">
    <property type="entry name" value="Hemoglobin_trunc"/>
</dbReference>
<sequence>MSLYEQIGGAETIAALVPRLYARVLTDHRLVSHFRGRDMGWLAYHQAQFLTALLGGPHTYEARGLRETHLLIHITDPEFDAFIEHLEAAAGSLGIDPRILTVLCEHLQERREAVVALPARRPAD</sequence>
<evidence type="ECO:0000256" key="4">
    <source>
        <dbReference type="ARBA" id="ARBA00023004"/>
    </source>
</evidence>
<dbReference type="AlphaFoldDB" id="A0A7W3M073"/>
<evidence type="ECO:0000256" key="2">
    <source>
        <dbReference type="ARBA" id="ARBA00022617"/>
    </source>
</evidence>
<dbReference type="GO" id="GO:0019825">
    <property type="term" value="F:oxygen binding"/>
    <property type="evidence" value="ECO:0007669"/>
    <property type="project" value="InterPro"/>
</dbReference>
<dbReference type="Gene3D" id="1.10.490.10">
    <property type="entry name" value="Globins"/>
    <property type="match status" value="1"/>
</dbReference>
<dbReference type="SUPFAM" id="SSF46458">
    <property type="entry name" value="Globin-like"/>
    <property type="match status" value="1"/>
</dbReference>
<evidence type="ECO:0000256" key="1">
    <source>
        <dbReference type="ARBA" id="ARBA00022448"/>
    </source>
</evidence>
<comment type="caution">
    <text evidence="6">The sequence shown here is derived from an EMBL/GenBank/DDBJ whole genome shotgun (WGS) entry which is preliminary data.</text>
</comment>
<name>A0A7W3M073_ACTNM</name>
<evidence type="ECO:0000313" key="6">
    <source>
        <dbReference type="EMBL" id="MBA8957413.1"/>
    </source>
</evidence>
<keyword evidence="3 5" id="KW-0479">Metal-binding</keyword>
<feature type="binding site" description="distal binding residue" evidence="5">
    <location>
        <position position="45"/>
    </location>
    <ligand>
        <name>heme</name>
        <dbReference type="ChEBI" id="CHEBI:30413"/>
    </ligand>
    <ligandPart>
        <name>Fe</name>
        <dbReference type="ChEBI" id="CHEBI:18248"/>
    </ligandPart>
</feature>
<reference evidence="6 7" key="1">
    <citation type="submission" date="2020-08" db="EMBL/GenBank/DDBJ databases">
        <title>Genomic Encyclopedia of Type Strains, Phase IV (KMG-IV): sequencing the most valuable type-strain genomes for metagenomic binning, comparative biology and taxonomic classification.</title>
        <authorList>
            <person name="Goeker M."/>
        </authorList>
    </citation>
    <scope>NUCLEOTIDE SEQUENCE [LARGE SCALE GENOMIC DNA]</scope>
    <source>
        <strain evidence="6 7">DSM 44197</strain>
    </source>
</reference>